<dbReference type="Proteomes" id="UP000886879">
    <property type="component" value="Unassembled WGS sequence"/>
</dbReference>
<keyword evidence="2" id="KW-0238">DNA-binding</keyword>
<dbReference type="SMART" id="SM00345">
    <property type="entry name" value="HTH_GNTR"/>
    <property type="match status" value="1"/>
</dbReference>
<dbReference type="GO" id="GO:0003700">
    <property type="term" value="F:DNA-binding transcription factor activity"/>
    <property type="evidence" value="ECO:0007669"/>
    <property type="project" value="InterPro"/>
</dbReference>
<dbReference type="GO" id="GO:0003677">
    <property type="term" value="F:DNA binding"/>
    <property type="evidence" value="ECO:0007669"/>
    <property type="project" value="UniProtKB-KW"/>
</dbReference>
<dbReference type="AlphaFoldDB" id="A0A9D0YSC9"/>
<dbReference type="InterPro" id="IPR036388">
    <property type="entry name" value="WH-like_DNA-bd_sf"/>
</dbReference>
<gene>
    <name evidence="5" type="ORF">IAD31_07095</name>
</gene>
<dbReference type="SUPFAM" id="SSF46785">
    <property type="entry name" value="Winged helix' DNA-binding domain"/>
    <property type="match status" value="1"/>
</dbReference>
<evidence type="ECO:0000256" key="1">
    <source>
        <dbReference type="ARBA" id="ARBA00023015"/>
    </source>
</evidence>
<feature type="domain" description="HTH gntR-type" evidence="4">
    <location>
        <begin position="11"/>
        <end position="79"/>
    </location>
</feature>
<dbReference type="PANTHER" id="PTHR38445">
    <property type="entry name" value="HTH-TYPE TRANSCRIPTIONAL REPRESSOR YTRA"/>
    <property type="match status" value="1"/>
</dbReference>
<dbReference type="CDD" id="cd07377">
    <property type="entry name" value="WHTH_GntR"/>
    <property type="match status" value="1"/>
</dbReference>
<keyword evidence="3" id="KW-0804">Transcription</keyword>
<accession>A0A9D0YSC9</accession>
<evidence type="ECO:0000313" key="6">
    <source>
        <dbReference type="Proteomes" id="UP000886879"/>
    </source>
</evidence>
<name>A0A9D0YSC9_9FIRM</name>
<evidence type="ECO:0000256" key="2">
    <source>
        <dbReference type="ARBA" id="ARBA00023125"/>
    </source>
</evidence>
<dbReference type="InterPro" id="IPR000524">
    <property type="entry name" value="Tscrpt_reg_HTH_GntR"/>
</dbReference>
<dbReference type="InterPro" id="IPR036390">
    <property type="entry name" value="WH_DNA-bd_sf"/>
</dbReference>
<evidence type="ECO:0000313" key="5">
    <source>
        <dbReference type="EMBL" id="HIQ61346.1"/>
    </source>
</evidence>
<evidence type="ECO:0000259" key="4">
    <source>
        <dbReference type="PROSITE" id="PS50949"/>
    </source>
</evidence>
<evidence type="ECO:0000256" key="3">
    <source>
        <dbReference type="ARBA" id="ARBA00023163"/>
    </source>
</evidence>
<dbReference type="Pfam" id="PF00392">
    <property type="entry name" value="GntR"/>
    <property type="match status" value="1"/>
</dbReference>
<proteinExistence type="predicted"/>
<comment type="caution">
    <text evidence="5">The sequence shown here is derived from an EMBL/GenBank/DDBJ whole genome shotgun (WGS) entry which is preliminary data.</text>
</comment>
<reference evidence="5" key="1">
    <citation type="submission" date="2020-10" db="EMBL/GenBank/DDBJ databases">
        <authorList>
            <person name="Gilroy R."/>
        </authorList>
    </citation>
    <scope>NUCLEOTIDE SEQUENCE</scope>
    <source>
        <strain evidence="5">ChiGjej2B2-12916</strain>
    </source>
</reference>
<organism evidence="5 6">
    <name type="scientific">Candidatus Enterenecus faecium</name>
    <dbReference type="NCBI Taxonomy" id="2840780"/>
    <lineage>
        <taxon>Bacteria</taxon>
        <taxon>Bacillati</taxon>
        <taxon>Bacillota</taxon>
        <taxon>Clostridia</taxon>
        <taxon>Eubacteriales</taxon>
        <taxon>Candidatus Enterenecus</taxon>
    </lineage>
</organism>
<keyword evidence="1" id="KW-0805">Transcription regulation</keyword>
<sequence length="122" mass="13533">MLLQLDFNSERPIYQQIRDQIVVGIAQGVLSPGEKLPTVRALADEAGVNMMTVSRAYQLLKQEGYITTDRRSGTVVSAREGAKTVPEQTVGRLKLALSELRVAGWSRAQVLELCQKLYEQEG</sequence>
<reference evidence="5" key="2">
    <citation type="journal article" date="2021" name="PeerJ">
        <title>Extensive microbial diversity within the chicken gut microbiome revealed by metagenomics and culture.</title>
        <authorList>
            <person name="Gilroy R."/>
            <person name="Ravi A."/>
            <person name="Getino M."/>
            <person name="Pursley I."/>
            <person name="Horton D.L."/>
            <person name="Alikhan N.F."/>
            <person name="Baker D."/>
            <person name="Gharbi K."/>
            <person name="Hall N."/>
            <person name="Watson M."/>
            <person name="Adriaenssens E.M."/>
            <person name="Foster-Nyarko E."/>
            <person name="Jarju S."/>
            <person name="Secka A."/>
            <person name="Antonio M."/>
            <person name="Oren A."/>
            <person name="Chaudhuri R.R."/>
            <person name="La Ragione R."/>
            <person name="Hildebrand F."/>
            <person name="Pallen M.J."/>
        </authorList>
    </citation>
    <scope>NUCLEOTIDE SEQUENCE</scope>
    <source>
        <strain evidence="5">ChiGjej2B2-12916</strain>
    </source>
</reference>
<dbReference type="EMBL" id="DVFO01000072">
    <property type="protein sequence ID" value="HIQ61346.1"/>
    <property type="molecule type" value="Genomic_DNA"/>
</dbReference>
<protein>
    <submittedName>
        <fullName evidence="5">GntR family transcriptional regulator</fullName>
    </submittedName>
</protein>
<dbReference type="PROSITE" id="PS50949">
    <property type="entry name" value="HTH_GNTR"/>
    <property type="match status" value="1"/>
</dbReference>
<dbReference type="PANTHER" id="PTHR38445:SF12">
    <property type="entry name" value="GNTR-FAMILY TRANSCRIPTIONAL REGULATOR"/>
    <property type="match status" value="1"/>
</dbReference>
<dbReference type="Gene3D" id="1.10.10.10">
    <property type="entry name" value="Winged helix-like DNA-binding domain superfamily/Winged helix DNA-binding domain"/>
    <property type="match status" value="1"/>
</dbReference>